<dbReference type="InterPro" id="IPR000215">
    <property type="entry name" value="Serpin_fam"/>
</dbReference>
<reference evidence="4" key="2">
    <citation type="submission" date="2017-06" db="EMBL/GenBank/DDBJ databases">
        <title>WGS assembly of Brachypodium distachyon.</title>
        <authorList>
            <consortium name="The International Brachypodium Initiative"/>
            <person name="Lucas S."/>
            <person name="Harmon-Smith M."/>
            <person name="Lail K."/>
            <person name="Tice H."/>
            <person name="Grimwood J."/>
            <person name="Bruce D."/>
            <person name="Barry K."/>
            <person name="Shu S."/>
            <person name="Lindquist E."/>
            <person name="Wang M."/>
            <person name="Pitluck S."/>
            <person name="Vogel J.P."/>
            <person name="Garvin D.F."/>
            <person name="Mockler T.C."/>
            <person name="Schmutz J."/>
            <person name="Rokhsar D."/>
            <person name="Bevan M.W."/>
        </authorList>
    </citation>
    <scope>NUCLEOTIDE SEQUENCE</scope>
    <source>
        <strain evidence="4">Bd21</strain>
    </source>
</reference>
<dbReference type="PANTHER" id="PTHR11461">
    <property type="entry name" value="SERINE PROTEASE INHIBITOR, SERPIN"/>
    <property type="match status" value="1"/>
</dbReference>
<dbReference type="AlphaFoldDB" id="I1H7M3"/>
<dbReference type="Gene3D" id="2.30.39.10">
    <property type="entry name" value="Alpha-1-antitrypsin, domain 1"/>
    <property type="match status" value="1"/>
</dbReference>
<dbReference type="SMART" id="SM00093">
    <property type="entry name" value="SERPIN"/>
    <property type="match status" value="1"/>
</dbReference>
<organism evidence="5">
    <name type="scientific">Brachypodium distachyon</name>
    <name type="common">Purple false brome</name>
    <name type="synonym">Trachynia distachya</name>
    <dbReference type="NCBI Taxonomy" id="15368"/>
    <lineage>
        <taxon>Eukaryota</taxon>
        <taxon>Viridiplantae</taxon>
        <taxon>Streptophyta</taxon>
        <taxon>Embryophyta</taxon>
        <taxon>Tracheophyta</taxon>
        <taxon>Spermatophyta</taxon>
        <taxon>Magnoliopsida</taxon>
        <taxon>Liliopsida</taxon>
        <taxon>Poales</taxon>
        <taxon>Poaceae</taxon>
        <taxon>BOP clade</taxon>
        <taxon>Pooideae</taxon>
        <taxon>Stipodae</taxon>
        <taxon>Brachypodieae</taxon>
        <taxon>Brachypodium</taxon>
    </lineage>
</organism>
<proteinExistence type="inferred from homology"/>
<dbReference type="GO" id="GO:0005615">
    <property type="term" value="C:extracellular space"/>
    <property type="evidence" value="ECO:0000318"/>
    <property type="project" value="GO_Central"/>
</dbReference>
<dbReference type="EnsemblPlants" id="KQK22659">
    <property type="protein sequence ID" value="KQK22659"/>
    <property type="gene ID" value="BRADI_1g68650v3"/>
</dbReference>
<dbReference type="GeneID" id="100826315"/>
<dbReference type="HOGENOM" id="CLU_023330_4_0_1"/>
<evidence type="ECO:0000313" key="4">
    <source>
        <dbReference type="EMBL" id="KQK22659.1"/>
    </source>
</evidence>
<comment type="similarity">
    <text evidence="1 2">Belongs to the serpin family.</text>
</comment>
<evidence type="ECO:0000256" key="2">
    <source>
        <dbReference type="RuleBase" id="RU000411"/>
    </source>
</evidence>
<protein>
    <recommendedName>
        <fullName evidence="3">Serpin domain-containing protein</fullName>
    </recommendedName>
</protein>
<dbReference type="OrthoDB" id="1063785at2759"/>
<dbReference type="InterPro" id="IPR042178">
    <property type="entry name" value="Serpin_sf_1"/>
</dbReference>
<dbReference type="EMBL" id="CM000880">
    <property type="protein sequence ID" value="KQK22659.1"/>
    <property type="molecule type" value="Genomic_DNA"/>
</dbReference>
<feature type="domain" description="Serpin" evidence="3">
    <location>
        <begin position="16"/>
        <end position="391"/>
    </location>
</feature>
<dbReference type="OMA" id="IHSNSYC"/>
<dbReference type="Gramene" id="KQK22659">
    <property type="protein sequence ID" value="KQK22659"/>
    <property type="gene ID" value="BRADI_1g68650v3"/>
</dbReference>
<dbReference type="Pfam" id="PF00079">
    <property type="entry name" value="Serpin"/>
    <property type="match status" value="1"/>
</dbReference>
<dbReference type="Gene3D" id="3.30.497.10">
    <property type="entry name" value="Antithrombin, subunit I, domain 2"/>
    <property type="match status" value="1"/>
</dbReference>
<dbReference type="GO" id="GO:0004867">
    <property type="term" value="F:serine-type endopeptidase inhibitor activity"/>
    <property type="evidence" value="ECO:0007669"/>
    <property type="project" value="InterPro"/>
</dbReference>
<evidence type="ECO:0000259" key="3">
    <source>
        <dbReference type="SMART" id="SM00093"/>
    </source>
</evidence>
<dbReference type="eggNOG" id="KOG2392">
    <property type="taxonomic scope" value="Eukaryota"/>
</dbReference>
<evidence type="ECO:0000313" key="6">
    <source>
        <dbReference type="Proteomes" id="UP000008810"/>
    </source>
</evidence>
<sequence length="393" mass="43054">MEGMAGAVRDLATLSTRLFLHLGSEKTNMAISPLSFHSVLVLLAASATGHTFAQIVSFLGSSSDAAHASLASQVASGIFAGDNGGEPYIRCALGVWVDSSFPLRHDFAKKVTSQYKAGVRAMPFQDKADEARAEINRWFEDKTDGFIRELIPQGQLDNDTIIVIGNALYLRGTWLDPFDRDDTMDGNFFLPDSDKSSCAPVRVPFMTSKNRQLISCHPGFKVLQLPYEGGGDHKFSMHIYLPDERDGLQPLVHELSSDMAGFLDSCVPAEPVQVGDFRIPRFKVSLKIEASKLLKDLGLERPFQFSYDFAGMIDCPKSLAVANVLHECIVEVNEDGTIAAASTEADMIMGFSIEGEEHVEVVDFVTDHPFLFLVKEDKTGLVLFAGQVVNPLL</sequence>
<dbReference type="KEGG" id="bdi:100826315"/>
<dbReference type="PANTHER" id="PTHR11461:SF301">
    <property type="entry name" value="SERPIN DOMAIN-CONTAINING PROTEIN"/>
    <property type="match status" value="1"/>
</dbReference>
<accession>I1H7M3</accession>
<dbReference type="InterPro" id="IPR023796">
    <property type="entry name" value="Serpin_dom"/>
</dbReference>
<dbReference type="RefSeq" id="XP_003561840.2">
    <property type="nucleotide sequence ID" value="XM_003561792.3"/>
</dbReference>
<dbReference type="SUPFAM" id="SSF56574">
    <property type="entry name" value="Serpins"/>
    <property type="match status" value="1"/>
</dbReference>
<evidence type="ECO:0000313" key="5">
    <source>
        <dbReference type="EnsemblPlants" id="KQK22659"/>
    </source>
</evidence>
<keyword evidence="6" id="KW-1185">Reference proteome</keyword>
<dbReference type="InterPro" id="IPR042185">
    <property type="entry name" value="Serpin_sf_2"/>
</dbReference>
<gene>
    <name evidence="5" type="primary">LOC100826315</name>
    <name evidence="4" type="ORF">BRADI_1g68650v3</name>
</gene>
<dbReference type="Proteomes" id="UP000008810">
    <property type="component" value="Chromosome 1"/>
</dbReference>
<name>I1H7M3_BRADI</name>
<evidence type="ECO:0000256" key="1">
    <source>
        <dbReference type="ARBA" id="ARBA00009500"/>
    </source>
</evidence>
<reference evidence="4 5" key="1">
    <citation type="journal article" date="2010" name="Nature">
        <title>Genome sequencing and analysis of the model grass Brachypodium distachyon.</title>
        <authorList>
            <consortium name="International Brachypodium Initiative"/>
        </authorList>
    </citation>
    <scope>NUCLEOTIDE SEQUENCE [LARGE SCALE GENOMIC DNA]</scope>
    <source>
        <strain evidence="4">Bd21</strain>
        <strain evidence="5">cv. Bd21</strain>
    </source>
</reference>
<dbReference type="CDD" id="cd02043">
    <property type="entry name" value="serpinP_plants"/>
    <property type="match status" value="1"/>
</dbReference>
<dbReference type="InterPro" id="IPR036186">
    <property type="entry name" value="Serpin_sf"/>
</dbReference>
<reference evidence="5" key="3">
    <citation type="submission" date="2018-08" db="UniProtKB">
        <authorList>
            <consortium name="EnsemblPlants"/>
        </authorList>
    </citation>
    <scope>IDENTIFICATION</scope>
    <source>
        <strain evidence="5">cv. Bd21</strain>
    </source>
</reference>